<dbReference type="Gene3D" id="2.60.40.10">
    <property type="entry name" value="Immunoglobulins"/>
    <property type="match status" value="3"/>
</dbReference>
<dbReference type="Pfam" id="PF02836">
    <property type="entry name" value="Glyco_hydro_2_C"/>
    <property type="match status" value="1"/>
</dbReference>
<dbReference type="SUPFAM" id="SSF49785">
    <property type="entry name" value="Galactose-binding domain-like"/>
    <property type="match status" value="1"/>
</dbReference>
<evidence type="ECO:0000256" key="3">
    <source>
        <dbReference type="ARBA" id="ARBA00023295"/>
    </source>
</evidence>
<sequence>MKNLKLIQFVIIAFFTINLIGQNAAEVQIRKKENFNNNWKFKLDEKATYSDADFDDANWRTLSLPHDWSVESDFSKEYSGRNAWLPGGIGWYRKNFSLAESDKNKHIEIQFDGVYRHSQIWVNGVHVGIQYDGYTSFYFDITPFVHFDQENVIVVKVDNSVQPNCRWYSGSGIYRNVWLTVTDPLHVKNWGTYITTPQISKEKAVVNIKTTLENFRKLPSNAIISTEIFNTEGKKISSNSAEIKADLLKDYEINQNLEIYAPKLWSVASPTLYTAITKVVVDEKVVDDYKSTFGIRTIEFNAEKGFFLNGKNMKMKGVCLHHDAGVLGAAVPIEVWKRRLKTLKEIGCNAIRTAHNPTAPEFMDLCDEMGFLVMDEFVDKWTNHGDSYMKKNDPNNFFNPQGFADPYFEMEWEKNYSETVKRDRNHPSVIIWSVGNENHSPGSVQQNVGLKKYTSFVRSLDPTRPVISGMERGKDGDPIKKVSDIIESCSYMDLIAMNYGEQWCKAIGERKPGKPYVSTESYVYFNSTPEKRFPNIERSPWLDVLENDHNMGLFLWAGIDYLGESKKFSKLGTDCALMDMAGFRKERSYLYQSFWSEKPMVRIAVYEGDADDFSTSGKWGTPPMHSSWNLEKGSKVDIVTYTNCESVNLYLNDKKIGSKNLADFSNYIMKWKKLPYKPGILKAKGVIKGKEVCEFTLKSTGKEHHFNLKVDNTSVQKEGVAIVEVEVVDKKGNLISHKEMDLTFKVEGLGEILGVSNGNMSDATPFANKTSRKTNRGKCLVIVKAKEAAEKISLKVNSNTIKEAVIDLNVK</sequence>
<dbReference type="AlphaFoldDB" id="A0A1H3A3D4"/>
<organism evidence="9 10">
    <name type="scientific">Lutibacter oricola</name>
    <dbReference type="NCBI Taxonomy" id="762486"/>
    <lineage>
        <taxon>Bacteria</taxon>
        <taxon>Pseudomonadati</taxon>
        <taxon>Bacteroidota</taxon>
        <taxon>Flavobacteriia</taxon>
        <taxon>Flavobacteriales</taxon>
        <taxon>Flavobacteriaceae</taxon>
        <taxon>Lutibacter</taxon>
    </lineage>
</organism>
<dbReference type="InterPro" id="IPR051913">
    <property type="entry name" value="GH2_Domain-Containing"/>
</dbReference>
<dbReference type="GO" id="GO:0005975">
    <property type="term" value="P:carbohydrate metabolic process"/>
    <property type="evidence" value="ECO:0007669"/>
    <property type="project" value="InterPro"/>
</dbReference>
<dbReference type="Pfam" id="PF16355">
    <property type="entry name" value="DUF4982"/>
    <property type="match status" value="1"/>
</dbReference>
<evidence type="ECO:0000259" key="8">
    <source>
        <dbReference type="Pfam" id="PF18565"/>
    </source>
</evidence>
<evidence type="ECO:0000259" key="4">
    <source>
        <dbReference type="Pfam" id="PF00703"/>
    </source>
</evidence>
<reference evidence="9 10" key="1">
    <citation type="submission" date="2016-10" db="EMBL/GenBank/DDBJ databases">
        <authorList>
            <person name="de Groot N.N."/>
        </authorList>
    </citation>
    <scope>NUCLEOTIDE SEQUENCE [LARGE SCALE GENOMIC DNA]</scope>
    <source>
        <strain evidence="9 10">DSM 24956</strain>
    </source>
</reference>
<proteinExistence type="inferred from homology"/>
<dbReference type="Gene3D" id="2.60.120.260">
    <property type="entry name" value="Galactose-binding domain-like"/>
    <property type="match status" value="1"/>
</dbReference>
<dbReference type="InterPro" id="IPR023232">
    <property type="entry name" value="Glyco_hydro_2_AS"/>
</dbReference>
<dbReference type="InterPro" id="IPR006102">
    <property type="entry name" value="Ig-like_GH2"/>
</dbReference>
<evidence type="ECO:0000256" key="1">
    <source>
        <dbReference type="ARBA" id="ARBA00007401"/>
    </source>
</evidence>
<dbReference type="Proteomes" id="UP000199595">
    <property type="component" value="Unassembled WGS sequence"/>
</dbReference>
<dbReference type="PANTHER" id="PTHR42732">
    <property type="entry name" value="BETA-GALACTOSIDASE"/>
    <property type="match status" value="1"/>
</dbReference>
<dbReference type="InterPro" id="IPR006101">
    <property type="entry name" value="Glyco_hydro_2"/>
</dbReference>
<dbReference type="Pfam" id="PF02837">
    <property type="entry name" value="Glyco_hydro_2_N"/>
    <property type="match status" value="1"/>
</dbReference>
<dbReference type="InterPro" id="IPR006103">
    <property type="entry name" value="Glyco_hydro_2_cat"/>
</dbReference>
<evidence type="ECO:0000313" key="9">
    <source>
        <dbReference type="EMBL" id="SDX24282.1"/>
    </source>
</evidence>
<name>A0A1H3A3D4_9FLAO</name>
<dbReference type="InterPro" id="IPR013783">
    <property type="entry name" value="Ig-like_fold"/>
</dbReference>
<dbReference type="PANTHER" id="PTHR42732:SF1">
    <property type="entry name" value="BETA-MANNOSIDASE"/>
    <property type="match status" value="1"/>
</dbReference>
<dbReference type="SUPFAM" id="SSF49303">
    <property type="entry name" value="beta-Galactosidase/glucuronidase domain"/>
    <property type="match status" value="1"/>
</dbReference>
<dbReference type="STRING" id="762486.SAMN05444411_10415"/>
<dbReference type="Pfam" id="PF18565">
    <property type="entry name" value="Glyco_hydro2_C5"/>
    <property type="match status" value="1"/>
</dbReference>
<feature type="domain" description="Glycoside hydrolase family 2 catalytic" evidence="5">
    <location>
        <begin position="304"/>
        <end position="520"/>
    </location>
</feature>
<keyword evidence="3" id="KW-0326">Glycosidase</keyword>
<dbReference type="InterPro" id="IPR032311">
    <property type="entry name" value="DUF4982"/>
</dbReference>
<evidence type="ECO:0000259" key="6">
    <source>
        <dbReference type="Pfam" id="PF02837"/>
    </source>
</evidence>
<dbReference type="EMBL" id="FNNJ01000004">
    <property type="protein sequence ID" value="SDX24282.1"/>
    <property type="molecule type" value="Genomic_DNA"/>
</dbReference>
<evidence type="ECO:0000259" key="7">
    <source>
        <dbReference type="Pfam" id="PF16355"/>
    </source>
</evidence>
<evidence type="ECO:0000313" key="10">
    <source>
        <dbReference type="Proteomes" id="UP000199595"/>
    </source>
</evidence>
<feature type="domain" description="DUF4982" evidence="7">
    <location>
        <begin position="633"/>
        <end position="693"/>
    </location>
</feature>
<dbReference type="InterPro" id="IPR040605">
    <property type="entry name" value="Glyco_hydro2_dom5"/>
</dbReference>
<evidence type="ECO:0000256" key="2">
    <source>
        <dbReference type="ARBA" id="ARBA00022801"/>
    </source>
</evidence>
<gene>
    <name evidence="9" type="ORF">SAMN05444411_10415</name>
</gene>
<dbReference type="SUPFAM" id="SSF51445">
    <property type="entry name" value="(Trans)glycosidases"/>
    <property type="match status" value="1"/>
</dbReference>
<dbReference type="RefSeq" id="WP_090122756.1">
    <property type="nucleotide sequence ID" value="NZ_FNNJ01000004.1"/>
</dbReference>
<comment type="similarity">
    <text evidence="1">Belongs to the glycosyl hydrolase 2 family.</text>
</comment>
<feature type="domain" description="Glycoside hydrolase family 2" evidence="8">
    <location>
        <begin position="709"/>
        <end position="806"/>
    </location>
</feature>
<dbReference type="PROSITE" id="PS00608">
    <property type="entry name" value="GLYCOSYL_HYDROL_F2_2"/>
    <property type="match status" value="1"/>
</dbReference>
<dbReference type="InterPro" id="IPR006104">
    <property type="entry name" value="Glyco_hydro_2_N"/>
</dbReference>
<dbReference type="PRINTS" id="PR00132">
    <property type="entry name" value="GLHYDRLASE2"/>
</dbReference>
<evidence type="ECO:0000259" key="5">
    <source>
        <dbReference type="Pfam" id="PF02836"/>
    </source>
</evidence>
<protein>
    <submittedName>
        <fullName evidence="9">Beta-galactosidase</fullName>
    </submittedName>
</protein>
<keyword evidence="2" id="KW-0378">Hydrolase</keyword>
<dbReference type="InterPro" id="IPR036156">
    <property type="entry name" value="Beta-gal/glucu_dom_sf"/>
</dbReference>
<dbReference type="Pfam" id="PF00703">
    <property type="entry name" value="Glyco_hydro_2"/>
    <property type="match status" value="1"/>
</dbReference>
<dbReference type="OrthoDB" id="9774262at2"/>
<accession>A0A1H3A3D4</accession>
<dbReference type="InterPro" id="IPR008979">
    <property type="entry name" value="Galactose-bd-like_sf"/>
</dbReference>
<dbReference type="GO" id="GO:0004553">
    <property type="term" value="F:hydrolase activity, hydrolyzing O-glycosyl compounds"/>
    <property type="evidence" value="ECO:0007669"/>
    <property type="project" value="InterPro"/>
</dbReference>
<feature type="domain" description="Glycoside hydrolase family 2 immunoglobulin-like beta-sandwich" evidence="4">
    <location>
        <begin position="193"/>
        <end position="296"/>
    </location>
</feature>
<dbReference type="Gene3D" id="3.20.20.80">
    <property type="entry name" value="Glycosidases"/>
    <property type="match status" value="1"/>
</dbReference>
<keyword evidence="10" id="KW-1185">Reference proteome</keyword>
<dbReference type="InterPro" id="IPR017853">
    <property type="entry name" value="GH"/>
</dbReference>
<feature type="domain" description="Glycosyl hydrolases family 2 sugar binding" evidence="6">
    <location>
        <begin position="35"/>
        <end position="180"/>
    </location>
</feature>